<evidence type="ECO:0000256" key="3">
    <source>
        <dbReference type="ARBA" id="ARBA00012643"/>
    </source>
</evidence>
<evidence type="ECO:0000313" key="13">
    <source>
        <dbReference type="Proteomes" id="UP000324907"/>
    </source>
</evidence>
<comment type="caution">
    <text evidence="9">The sequence shown here is derived from an EMBL/GenBank/DDBJ whole genome shotgun (WGS) entry which is preliminary data.</text>
</comment>
<dbReference type="EMBL" id="VLTM01000020">
    <property type="protein sequence ID" value="KAA0163785.1"/>
    <property type="molecule type" value="Genomic_DNA"/>
</dbReference>
<dbReference type="GO" id="GO:0008253">
    <property type="term" value="F:5'-nucleotidase activity"/>
    <property type="evidence" value="ECO:0007669"/>
    <property type="project" value="UniProtKB-EC"/>
</dbReference>
<dbReference type="GO" id="GO:0000166">
    <property type="term" value="F:nucleotide binding"/>
    <property type="evidence" value="ECO:0007669"/>
    <property type="project" value="UniProtKB-KW"/>
</dbReference>
<evidence type="ECO:0000256" key="4">
    <source>
        <dbReference type="ARBA" id="ARBA00022723"/>
    </source>
</evidence>
<dbReference type="AlphaFoldDB" id="A0A5A8CV37"/>
<dbReference type="Gene3D" id="1.10.150.340">
    <property type="entry name" value="Pyrimidine 5'-nucleotidase (UMPH-1), N-terminal domain"/>
    <property type="match status" value="1"/>
</dbReference>
<accession>A0A5A8CV37</accession>
<dbReference type="InterPro" id="IPR023214">
    <property type="entry name" value="HAD_sf"/>
</dbReference>
<name>A0A5A8CV37_CAFRO</name>
<dbReference type="FunFam" id="1.10.150.340:FF:000001">
    <property type="entry name" value="Cytosolic 5-nucleotidase 3-like"/>
    <property type="match status" value="1"/>
</dbReference>
<dbReference type="GO" id="GO:0005737">
    <property type="term" value="C:cytoplasm"/>
    <property type="evidence" value="ECO:0007669"/>
    <property type="project" value="InterPro"/>
</dbReference>
<keyword evidence="6" id="KW-0378">Hydrolase</keyword>
<evidence type="ECO:0000256" key="2">
    <source>
        <dbReference type="ARBA" id="ARBA00008389"/>
    </source>
</evidence>
<dbReference type="Pfam" id="PF05822">
    <property type="entry name" value="UMPH-1"/>
    <property type="match status" value="1"/>
</dbReference>
<evidence type="ECO:0000313" key="11">
    <source>
        <dbReference type="EMBL" id="KAA0171362.1"/>
    </source>
</evidence>
<dbReference type="Gene3D" id="3.40.50.1000">
    <property type="entry name" value="HAD superfamily/HAD-like"/>
    <property type="match status" value="1"/>
</dbReference>
<protein>
    <recommendedName>
        <fullName evidence="3">5'-nucleotidase</fullName>
        <ecNumber evidence="3">3.1.3.5</ecNumber>
    </recommendedName>
</protein>
<dbReference type="PANTHER" id="PTHR13045:SF0">
    <property type="entry name" value="7-METHYLGUANOSINE PHOSPHATE-SPECIFIC 5'-NUCLEOTIDASE"/>
    <property type="match status" value="1"/>
</dbReference>
<dbReference type="EC" id="3.1.3.5" evidence="3"/>
<reference evidence="12 13" key="1">
    <citation type="submission" date="2019-07" db="EMBL/GenBank/DDBJ databases">
        <title>Genomes of Cafeteria roenbergensis.</title>
        <authorList>
            <person name="Fischer M.G."/>
            <person name="Hackl T."/>
            <person name="Roman M."/>
        </authorList>
    </citation>
    <scope>NUCLEOTIDE SEQUENCE [LARGE SCALE GENOMIC DNA]</scope>
    <source>
        <strain evidence="9 12">BVI</strain>
        <strain evidence="10 14">Cflag</strain>
        <strain evidence="11 13">RCC970-E3</strain>
    </source>
</reference>
<comment type="similarity">
    <text evidence="2">Belongs to the pyrimidine 5'-nucleotidase family.</text>
</comment>
<keyword evidence="8" id="KW-0546">Nucleotide metabolism</keyword>
<evidence type="ECO:0000256" key="7">
    <source>
        <dbReference type="ARBA" id="ARBA00022842"/>
    </source>
</evidence>
<evidence type="ECO:0000313" key="14">
    <source>
        <dbReference type="Proteomes" id="UP000325113"/>
    </source>
</evidence>
<gene>
    <name evidence="11" type="ORF">FNF28_00853</name>
    <name evidence="9" type="ORF">FNF29_01586</name>
    <name evidence="10" type="ORF">FNF31_02639</name>
</gene>
<dbReference type="InterPro" id="IPR036412">
    <property type="entry name" value="HAD-like_sf"/>
</dbReference>
<keyword evidence="7" id="KW-0460">Magnesium</keyword>
<dbReference type="Proteomes" id="UP000324907">
    <property type="component" value="Unassembled WGS sequence"/>
</dbReference>
<keyword evidence="12" id="KW-1185">Reference proteome</keyword>
<sequence length="344" mass="36999">MEFLAHVPVSGEVVAFASLALGLTAVAAQRSVTKHNPIHIPNVAEFERKRAAIIAGGAEQLTVVADFDRTLTPNRLPSGERGMSCHGIVESCQSLSESYRRETAALFRRFFPIEVSPHIPRSEKIPLMRRWYAENHRLLEKEHLTRADLVRAVAESNISLRPGARSLIASCATAGIPLLVFSAGIKDIIEEVLAQHYGALPDGLHVVSNKMAWSPAGRHTGFHPPLIHMFNKDESHLRGVGWFEDAGARRNALVLGDSLGDAVMAGDDGERHDVVLRVGFLNEVETEGELLAAYSRAFDVVVLRDSSLDFVMSHILGDVFASAKLAKAAAAGAAGSAAAASPAP</sequence>
<evidence type="ECO:0000313" key="9">
    <source>
        <dbReference type="EMBL" id="KAA0155671.1"/>
    </source>
</evidence>
<dbReference type="EMBL" id="VLTL01000007">
    <property type="protein sequence ID" value="KAA0171362.1"/>
    <property type="molecule type" value="Genomic_DNA"/>
</dbReference>
<dbReference type="Proteomes" id="UP000323011">
    <property type="component" value="Unassembled WGS sequence"/>
</dbReference>
<evidence type="ECO:0000256" key="8">
    <source>
        <dbReference type="ARBA" id="ARBA00023080"/>
    </source>
</evidence>
<organism evidence="9 12">
    <name type="scientific">Cafeteria roenbergensis</name>
    <name type="common">Marine flagellate</name>
    <dbReference type="NCBI Taxonomy" id="33653"/>
    <lineage>
        <taxon>Eukaryota</taxon>
        <taxon>Sar</taxon>
        <taxon>Stramenopiles</taxon>
        <taxon>Bigyra</taxon>
        <taxon>Opalozoa</taxon>
        <taxon>Bicosoecida</taxon>
        <taxon>Cafeteriaceae</taxon>
        <taxon>Cafeteria</taxon>
    </lineage>
</organism>
<dbReference type="PANTHER" id="PTHR13045">
    <property type="entry name" value="5'-NUCLEOTIDASE"/>
    <property type="match status" value="1"/>
</dbReference>
<evidence type="ECO:0000256" key="6">
    <source>
        <dbReference type="ARBA" id="ARBA00022801"/>
    </source>
</evidence>
<keyword evidence="5" id="KW-0547">Nucleotide-binding</keyword>
<dbReference type="SFLD" id="SFLDG01128">
    <property type="entry name" value="C1.4:_5'-Nucleotidase_Like"/>
    <property type="match status" value="1"/>
</dbReference>
<comment type="catalytic activity">
    <reaction evidence="1">
        <text>a ribonucleoside 5'-phosphate + H2O = a ribonucleoside + phosphate</text>
        <dbReference type="Rhea" id="RHEA:12484"/>
        <dbReference type="ChEBI" id="CHEBI:15377"/>
        <dbReference type="ChEBI" id="CHEBI:18254"/>
        <dbReference type="ChEBI" id="CHEBI:43474"/>
        <dbReference type="ChEBI" id="CHEBI:58043"/>
        <dbReference type="EC" id="3.1.3.5"/>
    </reaction>
</comment>
<keyword evidence="4" id="KW-0479">Metal-binding</keyword>
<dbReference type="SFLD" id="SFLDS00003">
    <property type="entry name" value="Haloacid_Dehalogenase"/>
    <property type="match status" value="1"/>
</dbReference>
<dbReference type="SUPFAM" id="SSF56784">
    <property type="entry name" value="HAD-like"/>
    <property type="match status" value="1"/>
</dbReference>
<dbReference type="InterPro" id="IPR006434">
    <property type="entry name" value="Pyrimidine_nucleotidase_eu"/>
</dbReference>
<dbReference type="OMA" id="GPERMQI"/>
<dbReference type="Proteomes" id="UP000325113">
    <property type="component" value="Unassembled WGS sequence"/>
</dbReference>
<evidence type="ECO:0000313" key="12">
    <source>
        <dbReference type="Proteomes" id="UP000323011"/>
    </source>
</evidence>
<evidence type="ECO:0000256" key="1">
    <source>
        <dbReference type="ARBA" id="ARBA00000815"/>
    </source>
</evidence>
<dbReference type="EMBL" id="VLTN01000006">
    <property type="protein sequence ID" value="KAA0155671.1"/>
    <property type="molecule type" value="Genomic_DNA"/>
</dbReference>
<evidence type="ECO:0000313" key="10">
    <source>
        <dbReference type="EMBL" id="KAA0163785.1"/>
    </source>
</evidence>
<dbReference type="GO" id="GO:0000287">
    <property type="term" value="F:magnesium ion binding"/>
    <property type="evidence" value="ECO:0007669"/>
    <property type="project" value="InterPro"/>
</dbReference>
<proteinExistence type="inferred from homology"/>
<evidence type="ECO:0000256" key="5">
    <source>
        <dbReference type="ARBA" id="ARBA00022741"/>
    </source>
</evidence>
<dbReference type="GO" id="GO:0009117">
    <property type="term" value="P:nucleotide metabolic process"/>
    <property type="evidence" value="ECO:0007669"/>
    <property type="project" value="UniProtKB-KW"/>
</dbReference>